<dbReference type="EMBL" id="LAZR01004087">
    <property type="protein sequence ID" value="KKN11919.1"/>
    <property type="molecule type" value="Genomic_DNA"/>
</dbReference>
<accession>A0A0F9N1S4</accession>
<evidence type="ECO:0000256" key="1">
    <source>
        <dbReference type="SAM" id="Phobius"/>
    </source>
</evidence>
<evidence type="ECO:0000313" key="2">
    <source>
        <dbReference type="EMBL" id="KKN11919.1"/>
    </source>
</evidence>
<name>A0A0F9N1S4_9ZZZZ</name>
<comment type="caution">
    <text evidence="2">The sequence shown here is derived from an EMBL/GenBank/DDBJ whole genome shotgun (WGS) entry which is preliminary data.</text>
</comment>
<organism evidence="2">
    <name type="scientific">marine sediment metagenome</name>
    <dbReference type="NCBI Taxonomy" id="412755"/>
    <lineage>
        <taxon>unclassified sequences</taxon>
        <taxon>metagenomes</taxon>
        <taxon>ecological metagenomes</taxon>
    </lineage>
</organism>
<keyword evidence="1" id="KW-1133">Transmembrane helix</keyword>
<gene>
    <name evidence="2" type="ORF">LCGC14_1021670</name>
</gene>
<keyword evidence="1" id="KW-0472">Membrane</keyword>
<proteinExistence type="predicted"/>
<reference evidence="2" key="1">
    <citation type="journal article" date="2015" name="Nature">
        <title>Complex archaea that bridge the gap between prokaryotes and eukaryotes.</title>
        <authorList>
            <person name="Spang A."/>
            <person name="Saw J.H."/>
            <person name="Jorgensen S.L."/>
            <person name="Zaremba-Niedzwiedzka K."/>
            <person name="Martijn J."/>
            <person name="Lind A.E."/>
            <person name="van Eijk R."/>
            <person name="Schleper C."/>
            <person name="Guy L."/>
            <person name="Ettema T.J."/>
        </authorList>
    </citation>
    <scope>NUCLEOTIDE SEQUENCE</scope>
</reference>
<sequence>MGPRINGARLHFLYENVSFLAKWSLAPFILHLFWGQKQRVFELYSLSFFRETLLIFLLKLRRPLLE</sequence>
<dbReference type="AlphaFoldDB" id="A0A0F9N1S4"/>
<keyword evidence="1" id="KW-0812">Transmembrane</keyword>
<feature type="transmembrane region" description="Helical" evidence="1">
    <location>
        <begin position="12"/>
        <end position="34"/>
    </location>
</feature>
<protein>
    <submittedName>
        <fullName evidence="2">Uncharacterized protein</fullName>
    </submittedName>
</protein>